<dbReference type="EMBL" id="VSRR010000807">
    <property type="protein sequence ID" value="MPC19825.1"/>
    <property type="molecule type" value="Genomic_DNA"/>
</dbReference>
<accession>A0A5B7DFJ6</accession>
<proteinExistence type="predicted"/>
<keyword evidence="2" id="KW-1185">Reference proteome</keyword>
<organism evidence="1 2">
    <name type="scientific">Portunus trituberculatus</name>
    <name type="common">Swimming crab</name>
    <name type="synonym">Neptunus trituberculatus</name>
    <dbReference type="NCBI Taxonomy" id="210409"/>
    <lineage>
        <taxon>Eukaryota</taxon>
        <taxon>Metazoa</taxon>
        <taxon>Ecdysozoa</taxon>
        <taxon>Arthropoda</taxon>
        <taxon>Crustacea</taxon>
        <taxon>Multicrustacea</taxon>
        <taxon>Malacostraca</taxon>
        <taxon>Eumalacostraca</taxon>
        <taxon>Eucarida</taxon>
        <taxon>Decapoda</taxon>
        <taxon>Pleocyemata</taxon>
        <taxon>Brachyura</taxon>
        <taxon>Eubrachyura</taxon>
        <taxon>Portunoidea</taxon>
        <taxon>Portunidae</taxon>
        <taxon>Portuninae</taxon>
        <taxon>Portunus</taxon>
    </lineage>
</organism>
<gene>
    <name evidence="1" type="ORF">E2C01_012755</name>
</gene>
<evidence type="ECO:0000313" key="2">
    <source>
        <dbReference type="Proteomes" id="UP000324222"/>
    </source>
</evidence>
<reference evidence="1 2" key="1">
    <citation type="submission" date="2019-05" db="EMBL/GenBank/DDBJ databases">
        <title>Another draft genome of Portunus trituberculatus and its Hox gene families provides insights of decapod evolution.</title>
        <authorList>
            <person name="Jeong J.-H."/>
            <person name="Song I."/>
            <person name="Kim S."/>
            <person name="Choi T."/>
            <person name="Kim D."/>
            <person name="Ryu S."/>
            <person name="Kim W."/>
        </authorList>
    </citation>
    <scope>NUCLEOTIDE SEQUENCE [LARGE SCALE GENOMIC DNA]</scope>
    <source>
        <tissue evidence="1">Muscle</tissue>
    </source>
</reference>
<name>A0A5B7DFJ6_PORTR</name>
<dbReference type="Proteomes" id="UP000324222">
    <property type="component" value="Unassembled WGS sequence"/>
</dbReference>
<dbReference type="AlphaFoldDB" id="A0A5B7DFJ6"/>
<evidence type="ECO:0000313" key="1">
    <source>
        <dbReference type="EMBL" id="MPC19825.1"/>
    </source>
</evidence>
<sequence>MESKAEHLIKSPLTDYLQPLSHPRNGASSDLLILLTACLSASCGLAAQDFLLPFTPILSTS</sequence>
<comment type="caution">
    <text evidence="1">The sequence shown here is derived from an EMBL/GenBank/DDBJ whole genome shotgun (WGS) entry which is preliminary data.</text>
</comment>
<protein>
    <submittedName>
        <fullName evidence="1">Uncharacterized protein</fullName>
    </submittedName>
</protein>